<proteinExistence type="evidence at transcript level"/>
<accession>A6MAL9</accession>
<protein>
    <submittedName>
        <fullName evidence="2">Uncharacterized protein</fullName>
    </submittedName>
</protein>
<dbReference type="AlphaFoldDB" id="A6MAL9"/>
<feature type="non-terminal residue" evidence="2">
    <location>
        <position position="1"/>
    </location>
</feature>
<dbReference type="EMBL" id="DQ663111">
    <property type="protein sequence ID" value="ABR20280.1"/>
    <property type="molecule type" value="mRNA"/>
</dbReference>
<evidence type="ECO:0000256" key="1">
    <source>
        <dbReference type="SAM" id="MobiDB-lite"/>
    </source>
</evidence>
<name>A6MAL9_9PEZI</name>
<feature type="region of interest" description="Disordered" evidence="1">
    <location>
        <begin position="45"/>
        <end position="66"/>
    </location>
</feature>
<evidence type="ECO:0000313" key="2">
    <source>
        <dbReference type="EMBL" id="ABR20280.1"/>
    </source>
</evidence>
<reference evidence="2" key="1">
    <citation type="journal article" date="2008" name="Fungal Genet. Biol.">
        <title>The evolution of transposon repeat-induced point mutation in the genome of Colletotrichum cereale: reconciling sex, recombination and homoplasy in an ''asexual" pathogen.</title>
        <authorList>
            <person name="Crouch J.A."/>
            <person name="Glasheen B.M."/>
            <person name="Giunta M.A."/>
            <person name="Clarke B.B."/>
            <person name="Hillman B.I."/>
        </authorList>
    </citation>
    <scope>NUCLEOTIDE SEQUENCE</scope>
    <source>
        <strain evidence="2">KS-20B-DGU</strain>
    </source>
</reference>
<feature type="non-terminal residue" evidence="2">
    <location>
        <position position="98"/>
    </location>
</feature>
<sequence length="98" mass="11217">FVTAHPRPISITHVPLFPSLFPSLASCNLPQPRPTAIQNTTYPRTHASVDQPHHPVPRATNARKPHTRQEIYTHAFLRARAHRLSLTYSFYHSHIPQL</sequence>
<organism evidence="2">
    <name type="scientific">Colletotrichum cereale</name>
    <dbReference type="NCBI Taxonomy" id="343994"/>
    <lineage>
        <taxon>Eukaryota</taxon>
        <taxon>Fungi</taxon>
        <taxon>Dikarya</taxon>
        <taxon>Ascomycota</taxon>
        <taxon>Pezizomycotina</taxon>
        <taxon>Sordariomycetes</taxon>
        <taxon>Hypocreomycetidae</taxon>
        <taxon>Glomerellales</taxon>
        <taxon>Glomerellaceae</taxon>
        <taxon>Colletotrichum</taxon>
        <taxon>Colletotrichum graminicola species complex</taxon>
    </lineage>
</organism>